<accession>A0A0D0APG4</accession>
<dbReference type="GO" id="GO:0005975">
    <property type="term" value="P:carbohydrate metabolic process"/>
    <property type="evidence" value="ECO:0007669"/>
    <property type="project" value="InterPro"/>
</dbReference>
<keyword evidence="8" id="KW-0732">Signal</keyword>
<evidence type="ECO:0000256" key="1">
    <source>
        <dbReference type="ARBA" id="ARBA00004834"/>
    </source>
</evidence>
<evidence type="ECO:0000256" key="7">
    <source>
        <dbReference type="RuleBase" id="RU361187"/>
    </source>
</evidence>
<dbReference type="EMBL" id="KN834847">
    <property type="protein sequence ID" value="KIK52155.1"/>
    <property type="molecule type" value="Genomic_DNA"/>
</dbReference>
<comment type="similarity">
    <text evidence="2 7">Belongs to the glycosyl hydrolase 43 family.</text>
</comment>
<sequence>MKFITPALQFSALSVLSTTIAATPNPIAGSNNLTVRDPAIWYNPELQKYIVLSTSDKINISTSISLTGSAVSSLNLSFLRIPWTTIGPALPNSSKINITGHLEAPDVKFVNGLYTMYYSVSTAGSQKSAIGVATSPTMSSGNWTDLGEVISSAPGYHFNAIGPDLFNDNGSLRLSFGSCWDGMYQIGIGPGLKNHTSLPGTKIAGHRNRSAEGPVVYKPSDQPYYYCFFTDGKTPLIGEPRPPVDEVYKIIMGHGKDVQGPFYDKLGNDLTKNTTVGTILLASHGDVFAPGAPSIISDPNSGRDVMAYRFINKSDPPHGPSYLGINYLDFSSGWPVVVD</sequence>
<gene>
    <name evidence="9" type="ORF">GYMLUDRAFT_77909</name>
</gene>
<comment type="pathway">
    <text evidence="1">Glycan metabolism; L-arabinan degradation.</text>
</comment>
<name>A0A0D0APG4_9AGAR</name>
<dbReference type="GO" id="GO:0004553">
    <property type="term" value="F:hydrolase activity, hydrolyzing O-glycosyl compounds"/>
    <property type="evidence" value="ECO:0007669"/>
    <property type="project" value="InterPro"/>
</dbReference>
<dbReference type="Proteomes" id="UP000053593">
    <property type="component" value="Unassembled WGS sequence"/>
</dbReference>
<proteinExistence type="inferred from homology"/>
<dbReference type="PANTHER" id="PTHR43301">
    <property type="entry name" value="ARABINAN ENDO-1,5-ALPHA-L-ARABINOSIDASE"/>
    <property type="match status" value="1"/>
</dbReference>
<keyword evidence="4 7" id="KW-0326">Glycosidase</keyword>
<evidence type="ECO:0000256" key="6">
    <source>
        <dbReference type="PIRSR" id="PIRSR606710-1"/>
    </source>
</evidence>
<protein>
    <recommendedName>
        <fullName evidence="5">Endo-1,5-alpha-L-arabinanase A</fullName>
    </recommendedName>
</protein>
<evidence type="ECO:0000256" key="4">
    <source>
        <dbReference type="ARBA" id="ARBA00023295"/>
    </source>
</evidence>
<feature type="signal peptide" evidence="8">
    <location>
        <begin position="1"/>
        <end position="22"/>
    </location>
</feature>
<dbReference type="SUPFAM" id="SSF75005">
    <property type="entry name" value="Arabinanase/levansucrase/invertase"/>
    <property type="match status" value="1"/>
</dbReference>
<dbReference type="OrthoDB" id="195678at2759"/>
<dbReference type="Pfam" id="PF04616">
    <property type="entry name" value="Glyco_hydro_43"/>
    <property type="match status" value="1"/>
</dbReference>
<dbReference type="InterPro" id="IPR006710">
    <property type="entry name" value="Glyco_hydro_43"/>
</dbReference>
<dbReference type="InterPro" id="IPR050727">
    <property type="entry name" value="GH43_arabinanases"/>
</dbReference>
<reference evidence="9 10" key="1">
    <citation type="submission" date="2014-04" db="EMBL/GenBank/DDBJ databases">
        <title>Evolutionary Origins and Diversification of the Mycorrhizal Mutualists.</title>
        <authorList>
            <consortium name="DOE Joint Genome Institute"/>
            <consortium name="Mycorrhizal Genomics Consortium"/>
            <person name="Kohler A."/>
            <person name="Kuo A."/>
            <person name="Nagy L.G."/>
            <person name="Floudas D."/>
            <person name="Copeland A."/>
            <person name="Barry K.W."/>
            <person name="Cichocki N."/>
            <person name="Veneault-Fourrey C."/>
            <person name="LaButti K."/>
            <person name="Lindquist E.A."/>
            <person name="Lipzen A."/>
            <person name="Lundell T."/>
            <person name="Morin E."/>
            <person name="Murat C."/>
            <person name="Riley R."/>
            <person name="Ohm R."/>
            <person name="Sun H."/>
            <person name="Tunlid A."/>
            <person name="Henrissat B."/>
            <person name="Grigoriev I.V."/>
            <person name="Hibbett D.S."/>
            <person name="Martin F."/>
        </authorList>
    </citation>
    <scope>NUCLEOTIDE SEQUENCE [LARGE SCALE GENOMIC DNA]</scope>
    <source>
        <strain evidence="9 10">FD-317 M1</strain>
    </source>
</reference>
<feature type="active site" description="Proton acceptor" evidence="6">
    <location>
        <position position="37"/>
    </location>
</feature>
<evidence type="ECO:0000313" key="10">
    <source>
        <dbReference type="Proteomes" id="UP000053593"/>
    </source>
</evidence>
<feature type="active site" description="Proton donor" evidence="6">
    <location>
        <position position="212"/>
    </location>
</feature>
<evidence type="ECO:0000256" key="5">
    <source>
        <dbReference type="ARBA" id="ARBA00042202"/>
    </source>
</evidence>
<evidence type="ECO:0000256" key="2">
    <source>
        <dbReference type="ARBA" id="ARBA00009865"/>
    </source>
</evidence>
<dbReference type="InterPro" id="IPR023296">
    <property type="entry name" value="Glyco_hydro_beta-prop_sf"/>
</dbReference>
<evidence type="ECO:0000256" key="3">
    <source>
        <dbReference type="ARBA" id="ARBA00022801"/>
    </source>
</evidence>
<feature type="chain" id="PRO_5002224160" description="Endo-1,5-alpha-L-arabinanase A" evidence="8">
    <location>
        <begin position="23"/>
        <end position="339"/>
    </location>
</feature>
<evidence type="ECO:0000256" key="8">
    <source>
        <dbReference type="SAM" id="SignalP"/>
    </source>
</evidence>
<dbReference type="PANTHER" id="PTHR43301:SF3">
    <property type="entry name" value="ARABINAN ENDO-1,5-ALPHA-L-ARABINOSIDASE A-RELATED"/>
    <property type="match status" value="1"/>
</dbReference>
<dbReference type="HOGENOM" id="CLU_009397_5_0_1"/>
<keyword evidence="10" id="KW-1185">Reference proteome</keyword>
<dbReference type="Gene3D" id="2.115.10.20">
    <property type="entry name" value="Glycosyl hydrolase domain, family 43"/>
    <property type="match status" value="1"/>
</dbReference>
<keyword evidence="3 7" id="KW-0378">Hydrolase</keyword>
<organism evidence="9 10">
    <name type="scientific">Collybiopsis luxurians FD-317 M1</name>
    <dbReference type="NCBI Taxonomy" id="944289"/>
    <lineage>
        <taxon>Eukaryota</taxon>
        <taxon>Fungi</taxon>
        <taxon>Dikarya</taxon>
        <taxon>Basidiomycota</taxon>
        <taxon>Agaricomycotina</taxon>
        <taxon>Agaricomycetes</taxon>
        <taxon>Agaricomycetidae</taxon>
        <taxon>Agaricales</taxon>
        <taxon>Marasmiineae</taxon>
        <taxon>Omphalotaceae</taxon>
        <taxon>Collybiopsis</taxon>
        <taxon>Collybiopsis luxurians</taxon>
    </lineage>
</organism>
<dbReference type="AlphaFoldDB" id="A0A0D0APG4"/>
<evidence type="ECO:0000313" key="9">
    <source>
        <dbReference type="EMBL" id="KIK52155.1"/>
    </source>
</evidence>